<dbReference type="EMBL" id="JAQQWL010000006">
    <property type="protein sequence ID" value="KAK8070058.1"/>
    <property type="molecule type" value="Genomic_DNA"/>
</dbReference>
<dbReference type="RefSeq" id="XP_066717352.1">
    <property type="nucleotide sequence ID" value="XM_066858083.1"/>
</dbReference>
<proteinExistence type="predicted"/>
<feature type="region of interest" description="Disordered" evidence="1">
    <location>
        <begin position="253"/>
        <end position="300"/>
    </location>
</feature>
<evidence type="ECO:0000256" key="1">
    <source>
        <dbReference type="SAM" id="MobiDB-lite"/>
    </source>
</evidence>
<evidence type="ECO:0000313" key="4">
    <source>
        <dbReference type="Proteomes" id="UP001480595"/>
    </source>
</evidence>
<organism evidence="3 4">
    <name type="scientific">Apiospora phragmitis</name>
    <dbReference type="NCBI Taxonomy" id="2905665"/>
    <lineage>
        <taxon>Eukaryota</taxon>
        <taxon>Fungi</taxon>
        <taxon>Dikarya</taxon>
        <taxon>Ascomycota</taxon>
        <taxon>Pezizomycotina</taxon>
        <taxon>Sordariomycetes</taxon>
        <taxon>Xylariomycetidae</taxon>
        <taxon>Amphisphaeriales</taxon>
        <taxon>Apiosporaceae</taxon>
        <taxon>Apiospora</taxon>
    </lineage>
</organism>
<dbReference type="Proteomes" id="UP001480595">
    <property type="component" value="Unassembled WGS sequence"/>
</dbReference>
<sequence>MHIGSAASPKMNGALHFGGYDQNRVVGGVLTSPGDYNRETTLRDIAIKVVDSASPWSFGAVQDGLLAQGNASMASQGVYVHIDGCSPCLSLPPVHVRRHGAPPARHLRGRARPVHVERRRHQVLADRQLRDAFVGANWGAKTWFMAKAPGPNIPPSNVVKYAGSDAKAIEASKNDWKESWSGSRKNLTPAEAGGSTALAAPNNTNPIHNSNKTEGGLSTGGKAGIGVGIGVGALAVIAAGAFLWSRRQRVKNGDINNNNNSYNPSVGAPPSQGYYKPDGSGPYNPSTHDSSVGSAIYSTK</sequence>
<protein>
    <submittedName>
        <fullName evidence="3">Uncharacterized protein</fullName>
    </submittedName>
</protein>
<accession>A0ABR1VFS9</accession>
<keyword evidence="2" id="KW-0812">Transmembrane</keyword>
<dbReference type="GeneID" id="92091146"/>
<reference evidence="3 4" key="1">
    <citation type="submission" date="2023-01" db="EMBL/GenBank/DDBJ databases">
        <title>Analysis of 21 Apiospora genomes using comparative genomics revels a genus with tremendous synthesis potential of carbohydrate active enzymes and secondary metabolites.</title>
        <authorList>
            <person name="Sorensen T."/>
        </authorList>
    </citation>
    <scope>NUCLEOTIDE SEQUENCE [LARGE SCALE GENOMIC DNA]</scope>
    <source>
        <strain evidence="3 4">CBS 135458</strain>
    </source>
</reference>
<comment type="caution">
    <text evidence="3">The sequence shown here is derived from an EMBL/GenBank/DDBJ whole genome shotgun (WGS) entry which is preliminary data.</text>
</comment>
<feature type="compositionally biased region" description="Polar residues" evidence="1">
    <location>
        <begin position="283"/>
        <end position="300"/>
    </location>
</feature>
<evidence type="ECO:0000313" key="3">
    <source>
        <dbReference type="EMBL" id="KAK8070058.1"/>
    </source>
</evidence>
<feature type="region of interest" description="Disordered" evidence="1">
    <location>
        <begin position="173"/>
        <end position="215"/>
    </location>
</feature>
<feature type="transmembrane region" description="Helical" evidence="2">
    <location>
        <begin position="223"/>
        <end position="244"/>
    </location>
</feature>
<gene>
    <name evidence="3" type="ORF">PG994_006674</name>
</gene>
<feature type="compositionally biased region" description="Polar residues" evidence="1">
    <location>
        <begin position="201"/>
        <end position="213"/>
    </location>
</feature>
<evidence type="ECO:0000256" key="2">
    <source>
        <dbReference type="SAM" id="Phobius"/>
    </source>
</evidence>
<feature type="compositionally biased region" description="Low complexity" evidence="1">
    <location>
        <begin position="253"/>
        <end position="263"/>
    </location>
</feature>
<keyword evidence="2" id="KW-0472">Membrane</keyword>
<name>A0ABR1VFS9_9PEZI</name>
<keyword evidence="2" id="KW-1133">Transmembrane helix</keyword>
<keyword evidence="4" id="KW-1185">Reference proteome</keyword>